<name>A0ABN9C114_9NEOB</name>
<dbReference type="Proteomes" id="UP001162483">
    <property type="component" value="Unassembled WGS sequence"/>
</dbReference>
<reference evidence="2" key="1">
    <citation type="submission" date="2023-05" db="EMBL/GenBank/DDBJ databases">
        <authorList>
            <person name="Stuckert A."/>
        </authorList>
    </citation>
    <scope>NUCLEOTIDE SEQUENCE</scope>
</reference>
<evidence type="ECO:0000313" key="2">
    <source>
        <dbReference type="EMBL" id="CAI9553052.1"/>
    </source>
</evidence>
<gene>
    <name evidence="2" type="ORF">SPARVUS_LOCUS3974820</name>
</gene>
<evidence type="ECO:0000313" key="3">
    <source>
        <dbReference type="Proteomes" id="UP001162483"/>
    </source>
</evidence>
<comment type="caution">
    <text evidence="2">The sequence shown here is derived from an EMBL/GenBank/DDBJ whole genome shotgun (WGS) entry which is preliminary data.</text>
</comment>
<accession>A0ABN9C114</accession>
<proteinExistence type="predicted"/>
<feature type="region of interest" description="Disordered" evidence="1">
    <location>
        <begin position="1"/>
        <end position="20"/>
    </location>
</feature>
<protein>
    <submittedName>
        <fullName evidence="2">Uncharacterized protein</fullName>
    </submittedName>
</protein>
<keyword evidence="3" id="KW-1185">Reference proteome</keyword>
<evidence type="ECO:0000256" key="1">
    <source>
        <dbReference type="SAM" id="MobiDB-lite"/>
    </source>
</evidence>
<dbReference type="EMBL" id="CATNWA010006919">
    <property type="protein sequence ID" value="CAI9553052.1"/>
    <property type="molecule type" value="Genomic_DNA"/>
</dbReference>
<sequence>MGTQMAKKLKRKTNRDSKPQLLYSKQMSMQIAPNVVHVLRGGLTIWKLGHCPGAQGQ</sequence>
<organism evidence="2 3">
    <name type="scientific">Staurois parvus</name>
    <dbReference type="NCBI Taxonomy" id="386267"/>
    <lineage>
        <taxon>Eukaryota</taxon>
        <taxon>Metazoa</taxon>
        <taxon>Chordata</taxon>
        <taxon>Craniata</taxon>
        <taxon>Vertebrata</taxon>
        <taxon>Euteleostomi</taxon>
        <taxon>Amphibia</taxon>
        <taxon>Batrachia</taxon>
        <taxon>Anura</taxon>
        <taxon>Neobatrachia</taxon>
        <taxon>Ranoidea</taxon>
        <taxon>Ranidae</taxon>
        <taxon>Staurois</taxon>
    </lineage>
</organism>